<sequence>MSDAAGGEPTDDDPVVLDVADGVATLTLNRPEMRNPLTSEIARGIIDAVERLEDRDARCLVVRGAGGAFSAGGDVNAMAERLAGETTLDEAVQRITQETSRAVKRVAECPLPTVAKIDGVAFGAGANLAIACDLQVASAEARISFGFRQVGLAVDSGTSHFLPRIVGENTAKELVFTGELVEADRAESLGLFTHVYPGESFDERADELIEQIATGPTVALRTSKRLIRQGLNDSLDQAMENEAAAQAAVFETQDHREGAEAFMANEEPEFEGR</sequence>
<gene>
    <name evidence="2" type="ORF">C450_00205</name>
</gene>
<dbReference type="Gene3D" id="1.10.12.10">
    <property type="entry name" value="Lyase 2-enoyl-coa Hydratase, Chain A, domain 2"/>
    <property type="match status" value="1"/>
</dbReference>
<dbReference type="PANTHER" id="PTHR43459:SF1">
    <property type="entry name" value="EG:BACN32G11.4 PROTEIN"/>
    <property type="match status" value="1"/>
</dbReference>
<proteinExistence type="inferred from homology"/>
<dbReference type="RefSeq" id="WP_005038568.1">
    <property type="nucleotide sequence ID" value="NZ_AOME01000002.1"/>
</dbReference>
<accession>M0ND36</accession>
<dbReference type="Gene3D" id="3.90.226.10">
    <property type="entry name" value="2-enoyl-CoA Hydratase, Chain A, domain 1"/>
    <property type="match status" value="1"/>
</dbReference>
<dbReference type="EMBL" id="AOME01000002">
    <property type="protein sequence ID" value="EMA55897.1"/>
    <property type="molecule type" value="Genomic_DNA"/>
</dbReference>
<dbReference type="GO" id="GO:0003824">
    <property type="term" value="F:catalytic activity"/>
    <property type="evidence" value="ECO:0007669"/>
    <property type="project" value="InterPro"/>
</dbReference>
<dbReference type="PATRIC" id="fig|1227456.3.peg.45"/>
<name>M0ND36_9EURY</name>
<evidence type="ECO:0000256" key="1">
    <source>
        <dbReference type="RuleBase" id="RU003707"/>
    </source>
</evidence>
<dbReference type="Proteomes" id="UP000011625">
    <property type="component" value="Unassembled WGS sequence"/>
</dbReference>
<dbReference type="InterPro" id="IPR018376">
    <property type="entry name" value="Enoyl-CoA_hyd/isom_CS"/>
</dbReference>
<organism evidence="2 3">
    <name type="scientific">Halococcus salifodinae DSM 8989</name>
    <dbReference type="NCBI Taxonomy" id="1227456"/>
    <lineage>
        <taxon>Archaea</taxon>
        <taxon>Methanobacteriati</taxon>
        <taxon>Methanobacteriota</taxon>
        <taxon>Stenosarchaea group</taxon>
        <taxon>Halobacteria</taxon>
        <taxon>Halobacteriales</taxon>
        <taxon>Halococcaceae</taxon>
        <taxon>Halococcus</taxon>
    </lineage>
</organism>
<dbReference type="Pfam" id="PF00378">
    <property type="entry name" value="ECH_1"/>
    <property type="match status" value="1"/>
</dbReference>
<dbReference type="SUPFAM" id="SSF52096">
    <property type="entry name" value="ClpP/crotonase"/>
    <property type="match status" value="1"/>
</dbReference>
<reference evidence="2 3" key="1">
    <citation type="journal article" date="2014" name="PLoS Genet.">
        <title>Phylogenetically driven sequencing of extremely halophilic archaea reveals strategies for static and dynamic osmo-response.</title>
        <authorList>
            <person name="Becker E.A."/>
            <person name="Seitzer P.M."/>
            <person name="Tritt A."/>
            <person name="Larsen D."/>
            <person name="Krusor M."/>
            <person name="Yao A.I."/>
            <person name="Wu D."/>
            <person name="Madern D."/>
            <person name="Eisen J.A."/>
            <person name="Darling A.E."/>
            <person name="Facciotti M.T."/>
        </authorList>
    </citation>
    <scope>NUCLEOTIDE SEQUENCE [LARGE SCALE GENOMIC DNA]</scope>
    <source>
        <strain evidence="2 3">DSM 8989</strain>
    </source>
</reference>
<protein>
    <submittedName>
        <fullName evidence="2">Enoyl-CoA hydratase I 5</fullName>
    </submittedName>
</protein>
<dbReference type="OrthoDB" id="27846at2157"/>
<evidence type="ECO:0000313" key="2">
    <source>
        <dbReference type="EMBL" id="EMA55897.1"/>
    </source>
</evidence>
<comment type="caution">
    <text evidence="2">The sequence shown here is derived from an EMBL/GenBank/DDBJ whole genome shotgun (WGS) entry which is preliminary data.</text>
</comment>
<dbReference type="PROSITE" id="PS00166">
    <property type="entry name" value="ENOYL_COA_HYDRATASE"/>
    <property type="match status" value="1"/>
</dbReference>
<dbReference type="InterPro" id="IPR014748">
    <property type="entry name" value="Enoyl-CoA_hydra_C"/>
</dbReference>
<dbReference type="STRING" id="1227456.C450_00205"/>
<comment type="similarity">
    <text evidence="1">Belongs to the enoyl-CoA hydratase/isomerase family.</text>
</comment>
<dbReference type="InterPro" id="IPR001753">
    <property type="entry name" value="Enoyl-CoA_hydra/iso"/>
</dbReference>
<dbReference type="CDD" id="cd06558">
    <property type="entry name" value="crotonase-like"/>
    <property type="match status" value="1"/>
</dbReference>
<evidence type="ECO:0000313" key="3">
    <source>
        <dbReference type="Proteomes" id="UP000011625"/>
    </source>
</evidence>
<dbReference type="AlphaFoldDB" id="M0ND36"/>
<dbReference type="InterPro" id="IPR029045">
    <property type="entry name" value="ClpP/crotonase-like_dom_sf"/>
</dbReference>
<keyword evidence="3" id="KW-1185">Reference proteome</keyword>
<dbReference type="PANTHER" id="PTHR43459">
    <property type="entry name" value="ENOYL-COA HYDRATASE"/>
    <property type="match status" value="1"/>
</dbReference>